<comment type="caution">
    <text evidence="1">The sequence shown here is derived from an EMBL/GenBank/DDBJ whole genome shotgun (WGS) entry which is preliminary data.</text>
</comment>
<evidence type="ECO:0000313" key="2">
    <source>
        <dbReference type="Proteomes" id="UP001164539"/>
    </source>
</evidence>
<evidence type="ECO:0000313" key="1">
    <source>
        <dbReference type="EMBL" id="KAJ4716900.1"/>
    </source>
</evidence>
<gene>
    <name evidence="1" type="ORF">OWV82_011849</name>
</gene>
<accession>A0ACC1Y081</accession>
<organism evidence="1 2">
    <name type="scientific">Melia azedarach</name>
    <name type="common">Chinaberry tree</name>
    <dbReference type="NCBI Taxonomy" id="155640"/>
    <lineage>
        <taxon>Eukaryota</taxon>
        <taxon>Viridiplantae</taxon>
        <taxon>Streptophyta</taxon>
        <taxon>Embryophyta</taxon>
        <taxon>Tracheophyta</taxon>
        <taxon>Spermatophyta</taxon>
        <taxon>Magnoliopsida</taxon>
        <taxon>eudicotyledons</taxon>
        <taxon>Gunneridae</taxon>
        <taxon>Pentapetalae</taxon>
        <taxon>rosids</taxon>
        <taxon>malvids</taxon>
        <taxon>Sapindales</taxon>
        <taxon>Meliaceae</taxon>
        <taxon>Melia</taxon>
    </lineage>
</organism>
<dbReference type="Proteomes" id="UP001164539">
    <property type="component" value="Chromosome 6"/>
</dbReference>
<dbReference type="EMBL" id="CM051399">
    <property type="protein sequence ID" value="KAJ4716900.1"/>
    <property type="molecule type" value="Genomic_DNA"/>
</dbReference>
<proteinExistence type="predicted"/>
<name>A0ACC1Y081_MELAZ</name>
<keyword evidence="2" id="KW-1185">Reference proteome</keyword>
<protein>
    <submittedName>
        <fullName evidence="1">Annexin</fullName>
    </submittedName>
</protein>
<reference evidence="1 2" key="1">
    <citation type="journal article" date="2023" name="Science">
        <title>Complex scaffold remodeling in plant triterpene biosynthesis.</title>
        <authorList>
            <person name="De La Pena R."/>
            <person name="Hodgson H."/>
            <person name="Liu J.C."/>
            <person name="Stephenson M.J."/>
            <person name="Martin A.C."/>
            <person name="Owen C."/>
            <person name="Harkess A."/>
            <person name="Leebens-Mack J."/>
            <person name="Jimenez L.E."/>
            <person name="Osbourn A."/>
            <person name="Sattely E.S."/>
        </authorList>
    </citation>
    <scope>NUCLEOTIDE SEQUENCE [LARGE SCALE GENOMIC DNA]</scope>
    <source>
        <strain evidence="2">cv. JPN11</strain>
        <tissue evidence="1">Leaf</tissue>
    </source>
</reference>
<sequence length="317" mass="36241">MSTLKIPDPVPTPVEDCQKLKKAFVGLGTDEASIINVLSHRNASQRKLIRQTYAEKYGEDLLIDLQKEISGDFERAVHLWTIDPIERDILLATEAINKKKNNIAGHYVIMEIACTRTSHELFLVRQSYMSRFSTTLEEDVAHRSTGDFRKFLVPLVTAYRYEGPEINMTLAKSEAKTLHEKISSKAYNHDEFIRILTTRSKPQINATLNQYKDQFGKSINKVIKQKAVGDEFLKFLRAIIKCLTLPQKYFEKALRLSMKGLGTDEEVLTRVVITRADVDMKQIMEEYQRRNTESLEIAVKGDTSGDYQTMLLSLIGC</sequence>